<gene>
    <name evidence="2" type="ORF">ACFQ2F_11330</name>
</gene>
<dbReference type="EMBL" id="JBHTJO010000001">
    <property type="protein sequence ID" value="MFD0987688.1"/>
    <property type="molecule type" value="Genomic_DNA"/>
</dbReference>
<proteinExistence type="predicted"/>
<keyword evidence="3" id="KW-1185">Reference proteome</keyword>
<sequence>MRGRHNEYWRQLAGALGLLGVIVYSGLIPGHLISQLRNDLVQAKLGDALALMCHSGSLDGAAPSKQDGKTNCPFCKNLASFHFAATPPVAIILKCPGSRRVALPRETAIATFRDGQIPHSRGPPLLSV</sequence>
<dbReference type="Pfam" id="PF11162">
    <property type="entry name" value="DUF2946"/>
    <property type="match status" value="1"/>
</dbReference>
<evidence type="ECO:0000313" key="3">
    <source>
        <dbReference type="Proteomes" id="UP001597102"/>
    </source>
</evidence>
<evidence type="ECO:0000256" key="1">
    <source>
        <dbReference type="SAM" id="Phobius"/>
    </source>
</evidence>
<reference evidence="3" key="1">
    <citation type="journal article" date="2019" name="Int. J. Syst. Evol. Microbiol.">
        <title>The Global Catalogue of Microorganisms (GCM) 10K type strain sequencing project: providing services to taxonomists for standard genome sequencing and annotation.</title>
        <authorList>
            <consortium name="The Broad Institute Genomics Platform"/>
            <consortium name="The Broad Institute Genome Sequencing Center for Infectious Disease"/>
            <person name="Wu L."/>
            <person name="Ma J."/>
        </authorList>
    </citation>
    <scope>NUCLEOTIDE SEQUENCE [LARGE SCALE GENOMIC DNA]</scope>
    <source>
        <strain evidence="3">CCUG 61697</strain>
    </source>
</reference>
<feature type="transmembrane region" description="Helical" evidence="1">
    <location>
        <begin position="12"/>
        <end position="32"/>
    </location>
</feature>
<organism evidence="2 3">
    <name type="scientific">Methyloligella solikamskensis</name>
    <dbReference type="NCBI Taxonomy" id="1177756"/>
    <lineage>
        <taxon>Bacteria</taxon>
        <taxon>Pseudomonadati</taxon>
        <taxon>Pseudomonadota</taxon>
        <taxon>Alphaproteobacteria</taxon>
        <taxon>Hyphomicrobiales</taxon>
        <taxon>Hyphomicrobiaceae</taxon>
        <taxon>Methyloligella</taxon>
    </lineage>
</organism>
<protein>
    <submittedName>
        <fullName evidence="2">DUF2946 family protein</fullName>
    </submittedName>
</protein>
<evidence type="ECO:0000313" key="2">
    <source>
        <dbReference type="EMBL" id="MFD0987688.1"/>
    </source>
</evidence>
<name>A0ABW3JBJ9_9HYPH</name>
<keyword evidence="1" id="KW-0472">Membrane</keyword>
<dbReference type="Proteomes" id="UP001597102">
    <property type="component" value="Unassembled WGS sequence"/>
</dbReference>
<dbReference type="RefSeq" id="WP_379089913.1">
    <property type="nucleotide sequence ID" value="NZ_JBHTJO010000001.1"/>
</dbReference>
<keyword evidence="1" id="KW-1133">Transmembrane helix</keyword>
<comment type="caution">
    <text evidence="2">The sequence shown here is derived from an EMBL/GenBank/DDBJ whole genome shotgun (WGS) entry which is preliminary data.</text>
</comment>
<dbReference type="InterPro" id="IPR021333">
    <property type="entry name" value="DUF2946"/>
</dbReference>
<accession>A0ABW3JBJ9</accession>
<keyword evidence="1" id="KW-0812">Transmembrane</keyword>